<dbReference type="SUPFAM" id="SSF53067">
    <property type="entry name" value="Actin-like ATPase domain"/>
    <property type="match status" value="2"/>
</dbReference>
<dbReference type="PRINTS" id="PR00301">
    <property type="entry name" value="HEATSHOCK70"/>
</dbReference>
<dbReference type="PANTHER" id="PTHR14187">
    <property type="entry name" value="ALPHA KINASE/ELONGATION FACTOR 2 KINASE"/>
    <property type="match status" value="1"/>
</dbReference>
<evidence type="ECO:0000313" key="3">
    <source>
        <dbReference type="EMBL" id="EPS39914.1"/>
    </source>
</evidence>
<dbReference type="InterPro" id="IPR043129">
    <property type="entry name" value="ATPase_NBD"/>
</dbReference>
<proteinExistence type="predicted"/>
<reference evidence="4" key="2">
    <citation type="submission" date="2013-04" db="EMBL/GenBank/DDBJ databases">
        <title>Genomic mechanisms accounting for the adaptation to parasitism in nematode-trapping fungi.</title>
        <authorList>
            <person name="Ahren D.G."/>
        </authorList>
    </citation>
    <scope>NUCLEOTIDE SEQUENCE [LARGE SCALE GENOMIC DNA]</scope>
    <source>
        <strain evidence="4">CBS 200.50</strain>
    </source>
</reference>
<comment type="caution">
    <text evidence="3">The sequence shown here is derived from an EMBL/GenBank/DDBJ whole genome shotgun (WGS) entry which is preliminary data.</text>
</comment>
<dbReference type="InterPro" id="IPR013126">
    <property type="entry name" value="Hsp_70_fam"/>
</dbReference>
<dbReference type="Pfam" id="PF00012">
    <property type="entry name" value="HSP70"/>
    <property type="match status" value="1"/>
</dbReference>
<dbReference type="AlphaFoldDB" id="S8AAH7"/>
<keyword evidence="2" id="KW-0067">ATP-binding</keyword>
<dbReference type="Gene3D" id="3.30.420.40">
    <property type="match status" value="2"/>
</dbReference>
<sequence length="582" mass="64701">MGDRIKIIVGVDYGTTFTGVSYTTSDKASVDDIVVVKTWPGPGAPVEGNWKTPTVIAYGSENGQDRNSWGYQVVPNMKSCSWTKLLLDTSAETAEYDDPSLREAAGSSLLRLPPGKDAQTACQDFLKEIYDFLVRSLKAKMGAEVFHITPMECYLTMPAIWTDKAQAATRNAAIGAGFGSRSFDTIRMITEPEAAAIATLKRDLRPNSINAAKPGDNILILDCGGGTVDITTYTITRTYPQIGFEEICAGAGGKCGSTYIDRNFHKLMVERFGSSFQNVLPKRKAPGSKLMRSFEKAKQSFGSFESDEFLIESPVMDGVNRPEYYDEEESTIKLSKADMVRLFDPVMKEIRRLVEDQVEKARRQKSKNISLIVLVGGFGNSDYLKMEIDNWCRSRGIKCIRPDFCQAAVVRGAAIRGLEGTMPSKLICRRHYGFTWGEVFRPGIDKEENAFYIFGTKFCRGFIKWMMTKGSEITATTSSLVDVQRAWSPGESYVFTDTLYTCNLDSAPNRIEGPRVVYAGTISMDFTGVGMSLFEKRPTSSGMEYKLEYQLKIEFRSQDGVLKYSSVVNGRTIGTTTIDFNE</sequence>
<dbReference type="OMA" id="NENITMF"/>
<dbReference type="Gene3D" id="3.90.640.10">
    <property type="entry name" value="Actin, Chain A, domain 4"/>
    <property type="match status" value="1"/>
</dbReference>
<reference evidence="3 4" key="1">
    <citation type="journal article" date="2013" name="PLoS Genet.">
        <title>Genomic mechanisms accounting for the adaptation to parasitism in nematode-trapping fungi.</title>
        <authorList>
            <person name="Meerupati T."/>
            <person name="Andersson K.M."/>
            <person name="Friman E."/>
            <person name="Kumar D."/>
            <person name="Tunlid A."/>
            <person name="Ahren D."/>
        </authorList>
    </citation>
    <scope>NUCLEOTIDE SEQUENCE [LARGE SCALE GENOMIC DNA]</scope>
    <source>
        <strain evidence="3 4">CBS 200.50</strain>
    </source>
</reference>
<keyword evidence="1" id="KW-0547">Nucleotide-binding</keyword>
<dbReference type="GO" id="GO:0005524">
    <property type="term" value="F:ATP binding"/>
    <property type="evidence" value="ECO:0007669"/>
    <property type="project" value="UniProtKB-KW"/>
</dbReference>
<gene>
    <name evidence="3" type="ORF">H072_6309</name>
</gene>
<dbReference type="CDD" id="cd10170">
    <property type="entry name" value="ASKHA_NBD_HSP70"/>
    <property type="match status" value="1"/>
</dbReference>
<dbReference type="eggNOG" id="KOG0101">
    <property type="taxonomic scope" value="Eukaryota"/>
</dbReference>
<dbReference type="HOGENOM" id="CLU_009958_6_5_1"/>
<evidence type="ECO:0000256" key="1">
    <source>
        <dbReference type="ARBA" id="ARBA00022741"/>
    </source>
</evidence>
<dbReference type="PANTHER" id="PTHR14187:SF81">
    <property type="entry name" value="HSP70 FAMILY PROTEIN (AFU_ORTHOLOGUE AFUA_4G14040)"/>
    <property type="match status" value="1"/>
</dbReference>
<evidence type="ECO:0000256" key="2">
    <source>
        <dbReference type="ARBA" id="ARBA00022840"/>
    </source>
</evidence>
<accession>S8AAH7</accession>
<name>S8AAH7_DACHA</name>
<organism evidence="3 4">
    <name type="scientific">Dactylellina haptotyla (strain CBS 200.50)</name>
    <name type="common">Nematode-trapping fungus</name>
    <name type="synonym">Monacrosporium haptotylum</name>
    <dbReference type="NCBI Taxonomy" id="1284197"/>
    <lineage>
        <taxon>Eukaryota</taxon>
        <taxon>Fungi</taxon>
        <taxon>Dikarya</taxon>
        <taxon>Ascomycota</taxon>
        <taxon>Pezizomycotina</taxon>
        <taxon>Orbiliomycetes</taxon>
        <taxon>Orbiliales</taxon>
        <taxon>Orbiliaceae</taxon>
        <taxon>Dactylellina</taxon>
    </lineage>
</organism>
<dbReference type="OrthoDB" id="2963168at2759"/>
<dbReference type="STRING" id="1284197.S8AAH7"/>
<dbReference type="Proteomes" id="UP000015100">
    <property type="component" value="Unassembled WGS sequence"/>
</dbReference>
<protein>
    <submittedName>
        <fullName evidence="3">Uncharacterized protein</fullName>
    </submittedName>
</protein>
<keyword evidence="4" id="KW-1185">Reference proteome</keyword>
<dbReference type="GO" id="GO:0140662">
    <property type="term" value="F:ATP-dependent protein folding chaperone"/>
    <property type="evidence" value="ECO:0007669"/>
    <property type="project" value="InterPro"/>
</dbReference>
<dbReference type="EMBL" id="AQGS01000443">
    <property type="protein sequence ID" value="EPS39914.1"/>
    <property type="molecule type" value="Genomic_DNA"/>
</dbReference>
<evidence type="ECO:0000313" key="4">
    <source>
        <dbReference type="Proteomes" id="UP000015100"/>
    </source>
</evidence>